<dbReference type="InterPro" id="IPR016818">
    <property type="entry name" value="NOSIP"/>
</dbReference>
<reference evidence="3 5" key="2">
    <citation type="journal article" date="2013" name="Nature">
        <title>Insights into bilaterian evolution from three spiralian genomes.</title>
        <authorList>
            <person name="Simakov O."/>
            <person name="Marletaz F."/>
            <person name="Cho S.J."/>
            <person name="Edsinger-Gonzales E."/>
            <person name="Havlak P."/>
            <person name="Hellsten U."/>
            <person name="Kuo D.H."/>
            <person name="Larsson T."/>
            <person name="Lv J."/>
            <person name="Arendt D."/>
            <person name="Savage R."/>
            <person name="Osoegawa K."/>
            <person name="de Jong P."/>
            <person name="Grimwood J."/>
            <person name="Chapman J.A."/>
            <person name="Shapiro H."/>
            <person name="Aerts A."/>
            <person name="Otillar R.P."/>
            <person name="Terry A.Y."/>
            <person name="Boore J.L."/>
            <person name="Grigoriev I.V."/>
            <person name="Lindberg D.R."/>
            <person name="Seaver E.C."/>
            <person name="Weisblat D.A."/>
            <person name="Putnam N.H."/>
            <person name="Rokhsar D.S."/>
        </authorList>
    </citation>
    <scope>NUCLEOTIDE SEQUENCE</scope>
</reference>
<evidence type="ECO:0008006" key="6">
    <source>
        <dbReference type="Google" id="ProtNLM"/>
    </source>
</evidence>
<dbReference type="EnsemblMetazoa" id="HelroT194896">
    <property type="protein sequence ID" value="HelroP194896"/>
    <property type="gene ID" value="HelroG194896"/>
</dbReference>
<keyword evidence="5" id="KW-1185">Reference proteome</keyword>
<feature type="compositionally biased region" description="Low complexity" evidence="2">
    <location>
        <begin position="687"/>
        <end position="707"/>
    </location>
</feature>
<dbReference type="CTD" id="20213188"/>
<feature type="compositionally biased region" description="Low complexity" evidence="2">
    <location>
        <begin position="393"/>
        <end position="411"/>
    </location>
</feature>
<dbReference type="AlphaFoldDB" id="T1FWJ3"/>
<evidence type="ECO:0000256" key="2">
    <source>
        <dbReference type="SAM" id="MobiDB-lite"/>
    </source>
</evidence>
<feature type="region of interest" description="Disordered" evidence="2">
    <location>
        <begin position="588"/>
        <end position="635"/>
    </location>
</feature>
<dbReference type="PANTHER" id="PTHR13063:SF10">
    <property type="entry name" value="NITRIC OXIDE SYNTHASE-INTERACTING PROTEIN"/>
    <property type="match status" value="1"/>
</dbReference>
<dbReference type="GO" id="GO:0061630">
    <property type="term" value="F:ubiquitin protein ligase activity"/>
    <property type="evidence" value="ECO:0007669"/>
    <property type="project" value="InterPro"/>
</dbReference>
<reference evidence="5" key="1">
    <citation type="submission" date="2012-12" db="EMBL/GenBank/DDBJ databases">
        <authorList>
            <person name="Hellsten U."/>
            <person name="Grimwood J."/>
            <person name="Chapman J.A."/>
            <person name="Shapiro H."/>
            <person name="Aerts A."/>
            <person name="Otillar R.P."/>
            <person name="Terry A.Y."/>
            <person name="Boore J.L."/>
            <person name="Simakov O."/>
            <person name="Marletaz F."/>
            <person name="Cho S.-J."/>
            <person name="Edsinger-Gonzales E."/>
            <person name="Havlak P."/>
            <person name="Kuo D.-H."/>
            <person name="Larsson T."/>
            <person name="Lv J."/>
            <person name="Arendt D."/>
            <person name="Savage R."/>
            <person name="Osoegawa K."/>
            <person name="de Jong P."/>
            <person name="Lindberg D.R."/>
            <person name="Seaver E.C."/>
            <person name="Weisblat D.A."/>
            <person name="Putnam N.H."/>
            <person name="Grigoriev I.V."/>
            <person name="Rokhsar D.S."/>
        </authorList>
    </citation>
    <scope>NUCLEOTIDE SEQUENCE</scope>
</reference>
<gene>
    <name evidence="4" type="primary">20213188</name>
    <name evidence="3" type="ORF">HELRODRAFT_194896</name>
</gene>
<sequence>MEDRLMDVSVVFFTAPTHPLHDVRVYRPKLMLYRVRRDISLESLRERLQSAVDKCIVSLVYVKGGHCHTVTSDAVLLKAIKGCGKELRLYLLVDPETQSNDNPTETNACTCPRSMNNQNSEEEDMDNSSLDCSGSTSSRLDYLEADWADDDCHKCSVCERKITYFRYVCCTCLEHFCYDCLPKTPHFMNNHLILFMKGIVKKTSPVSPHIFSLLDWVSSGYQDSVSAHDCETAAGNEATPGDKTLNAGVSCEKKKNTNASLEVDDGSRGMMIEKSETLESDLESVASDKDNYDCLDDFVIVPMPDCFDVNLPASRDCSRVLYISRDDVSTTNNGGYVVENIIEFVGSQQEEIDVQQQQIDSQQQQIDSERQIGTQKEQIEVQQPEVDLHQHQQSEVQQAQQQQHLAQQNQQNKTTEHSRDSDDDISEHFEECLQHEYEHYHLNQQNEPKIREIPEPQQQQKCFIEAEIQHQLFNYIEPPPLDELEQLYQEHSIGLQQLQPDGEDVTCDSEIAFLRQIDEIEYHENQTKQSIPQASINNVDPFSLNGDGEEEASPLQLVADVVNTAGKMASKAANKAFDAMKQAYRSLQIQPSSPGPSRSPSCFGHSNDSNNFNYSNTNYNNNNNNSNNNNGCHNNDRSVNGKAYCGNNLGRGDSSAYNVGGVNFSNVNVNNNTTSFGSSSATDRAWTPKPTDWTPKPTGWTPKPTDWTPKKADWVPPEENWVPKLAAYSSAPTSSSRDLNAMNLLVEMGFANRRVNNRLVKMFNGDMDLILNDITSNGYIDRTCPGVWDLD</sequence>
<dbReference type="InParanoid" id="T1FWJ3"/>
<feature type="region of interest" description="Disordered" evidence="2">
    <location>
        <begin position="676"/>
        <end position="715"/>
    </location>
</feature>
<dbReference type="Gene3D" id="1.10.8.10">
    <property type="entry name" value="DNA helicase RuvA subunit, C-terminal domain"/>
    <property type="match status" value="1"/>
</dbReference>
<proteinExistence type="predicted"/>
<reference evidence="4" key="3">
    <citation type="submission" date="2015-06" db="UniProtKB">
        <authorList>
            <consortium name="EnsemblMetazoa"/>
        </authorList>
    </citation>
    <scope>IDENTIFICATION</scope>
</reference>
<feature type="compositionally biased region" description="Basic and acidic residues" evidence="2">
    <location>
        <begin position="414"/>
        <end position="424"/>
    </location>
</feature>
<protein>
    <recommendedName>
        <fullName evidence="6">UBA domain-containing protein</fullName>
    </recommendedName>
</protein>
<evidence type="ECO:0000313" key="5">
    <source>
        <dbReference type="Proteomes" id="UP000015101"/>
    </source>
</evidence>
<evidence type="ECO:0000313" key="4">
    <source>
        <dbReference type="EnsemblMetazoa" id="HelroP194896"/>
    </source>
</evidence>
<dbReference type="GO" id="GO:0005634">
    <property type="term" value="C:nucleus"/>
    <property type="evidence" value="ECO:0000318"/>
    <property type="project" value="GO_Central"/>
</dbReference>
<dbReference type="PANTHER" id="PTHR13063">
    <property type="entry name" value="ENOS INTERACTING PROTEIN"/>
    <property type="match status" value="1"/>
</dbReference>
<evidence type="ECO:0000313" key="3">
    <source>
        <dbReference type="EMBL" id="ESO11115.1"/>
    </source>
</evidence>
<organism evidence="4 5">
    <name type="scientific">Helobdella robusta</name>
    <name type="common">Californian leech</name>
    <dbReference type="NCBI Taxonomy" id="6412"/>
    <lineage>
        <taxon>Eukaryota</taxon>
        <taxon>Metazoa</taxon>
        <taxon>Spiralia</taxon>
        <taxon>Lophotrochozoa</taxon>
        <taxon>Annelida</taxon>
        <taxon>Clitellata</taxon>
        <taxon>Hirudinea</taxon>
        <taxon>Rhynchobdellida</taxon>
        <taxon>Glossiphoniidae</taxon>
        <taxon>Helobdella</taxon>
    </lineage>
</organism>
<keyword evidence="1" id="KW-0175">Coiled coil</keyword>
<dbReference type="HOGENOM" id="CLU_354996_0_0_1"/>
<dbReference type="KEGG" id="hro:HELRODRAFT_194896"/>
<dbReference type="EMBL" id="KB095853">
    <property type="protein sequence ID" value="ESO11115.1"/>
    <property type="molecule type" value="Genomic_DNA"/>
</dbReference>
<dbReference type="EMBL" id="AMQM01008816">
    <property type="status" value="NOT_ANNOTATED_CDS"/>
    <property type="molecule type" value="Genomic_DNA"/>
</dbReference>
<evidence type="ECO:0000256" key="1">
    <source>
        <dbReference type="SAM" id="Coils"/>
    </source>
</evidence>
<feature type="coiled-coil region" evidence="1">
    <location>
        <begin position="345"/>
        <end position="372"/>
    </location>
</feature>
<dbReference type="Proteomes" id="UP000015101">
    <property type="component" value="Unassembled WGS sequence"/>
</dbReference>
<accession>T1FWJ3</accession>
<dbReference type="RefSeq" id="XP_009010778.1">
    <property type="nucleotide sequence ID" value="XM_009012530.1"/>
</dbReference>
<dbReference type="OrthoDB" id="2122982at2759"/>
<dbReference type="GeneID" id="20213188"/>
<feature type="compositionally biased region" description="Low complexity" evidence="2">
    <location>
        <begin position="591"/>
        <end position="633"/>
    </location>
</feature>
<name>T1FWJ3_HELRO</name>
<feature type="region of interest" description="Disordered" evidence="2">
    <location>
        <begin position="382"/>
        <end position="424"/>
    </location>
</feature>